<dbReference type="AlphaFoldDB" id="A0A8H7WE28"/>
<keyword evidence="1" id="KW-1133">Transmembrane helix</keyword>
<name>A0A8H7WE28_9HELO</name>
<feature type="transmembrane region" description="Helical" evidence="1">
    <location>
        <begin position="92"/>
        <end position="112"/>
    </location>
</feature>
<evidence type="ECO:0000313" key="2">
    <source>
        <dbReference type="EMBL" id="KAG4423120.1"/>
    </source>
</evidence>
<sequence length="128" mass="13559">MPPLSSVIIALQGLFGVLNGAASLISSTALQKNLDTLQIDSTPALHAIALGSVSIGAFYINAAYRHDKSIMWLCVLGRAIAIPVFMTHGGPWRNVAVFEAVCGLSVAGALLWDRYNMKGKRMAQGTST</sequence>
<accession>A0A8H7WE28</accession>
<dbReference type="Proteomes" id="UP000664132">
    <property type="component" value="Unassembled WGS sequence"/>
</dbReference>
<feature type="transmembrane region" description="Helical" evidence="1">
    <location>
        <begin position="69"/>
        <end position="86"/>
    </location>
</feature>
<protein>
    <submittedName>
        <fullName evidence="2">Uncharacterized protein</fullName>
    </submittedName>
</protein>
<keyword evidence="3" id="KW-1185">Reference proteome</keyword>
<keyword evidence="1" id="KW-0472">Membrane</keyword>
<gene>
    <name evidence="2" type="ORF">IFR04_003757</name>
</gene>
<proteinExistence type="predicted"/>
<keyword evidence="1" id="KW-0812">Transmembrane</keyword>
<evidence type="ECO:0000313" key="3">
    <source>
        <dbReference type="Proteomes" id="UP000664132"/>
    </source>
</evidence>
<comment type="caution">
    <text evidence="2">The sequence shown here is derived from an EMBL/GenBank/DDBJ whole genome shotgun (WGS) entry which is preliminary data.</text>
</comment>
<reference evidence="2" key="1">
    <citation type="submission" date="2021-02" db="EMBL/GenBank/DDBJ databases">
        <title>Genome sequence Cadophora malorum strain M34.</title>
        <authorList>
            <person name="Stefanovic E."/>
            <person name="Vu D."/>
            <person name="Scully C."/>
            <person name="Dijksterhuis J."/>
            <person name="Roader J."/>
            <person name="Houbraken J."/>
        </authorList>
    </citation>
    <scope>NUCLEOTIDE SEQUENCE</scope>
    <source>
        <strain evidence="2">M34</strain>
    </source>
</reference>
<feature type="transmembrane region" description="Helical" evidence="1">
    <location>
        <begin position="44"/>
        <end position="62"/>
    </location>
</feature>
<organism evidence="2 3">
    <name type="scientific">Cadophora malorum</name>
    <dbReference type="NCBI Taxonomy" id="108018"/>
    <lineage>
        <taxon>Eukaryota</taxon>
        <taxon>Fungi</taxon>
        <taxon>Dikarya</taxon>
        <taxon>Ascomycota</taxon>
        <taxon>Pezizomycotina</taxon>
        <taxon>Leotiomycetes</taxon>
        <taxon>Helotiales</taxon>
        <taxon>Ploettnerulaceae</taxon>
        <taxon>Cadophora</taxon>
    </lineage>
</organism>
<evidence type="ECO:0000256" key="1">
    <source>
        <dbReference type="SAM" id="Phobius"/>
    </source>
</evidence>
<dbReference type="OrthoDB" id="10042947at2759"/>
<dbReference type="EMBL" id="JAFJYH010000039">
    <property type="protein sequence ID" value="KAG4423120.1"/>
    <property type="molecule type" value="Genomic_DNA"/>
</dbReference>